<dbReference type="NCBIfam" id="TIGR00229">
    <property type="entry name" value="sensory_box"/>
    <property type="match status" value="2"/>
</dbReference>
<dbReference type="GO" id="GO:0004673">
    <property type="term" value="F:protein histidine kinase activity"/>
    <property type="evidence" value="ECO:0007669"/>
    <property type="project" value="UniProtKB-EC"/>
</dbReference>
<dbReference type="Proteomes" id="UP000184287">
    <property type="component" value="Unassembled WGS sequence"/>
</dbReference>
<dbReference type="InterPro" id="IPR004358">
    <property type="entry name" value="Sig_transdc_His_kin-like_C"/>
</dbReference>
<dbReference type="PROSITE" id="PS50839">
    <property type="entry name" value="CHASE"/>
    <property type="match status" value="1"/>
</dbReference>
<dbReference type="InterPro" id="IPR000700">
    <property type="entry name" value="PAS-assoc_C"/>
</dbReference>
<evidence type="ECO:0000259" key="9">
    <source>
        <dbReference type="PROSITE" id="PS50113"/>
    </source>
</evidence>
<dbReference type="PROSITE" id="PS50112">
    <property type="entry name" value="PAS"/>
    <property type="match status" value="2"/>
</dbReference>
<proteinExistence type="predicted"/>
<evidence type="ECO:0000256" key="2">
    <source>
        <dbReference type="ARBA" id="ARBA00012438"/>
    </source>
</evidence>
<evidence type="ECO:0000259" key="10">
    <source>
        <dbReference type="PROSITE" id="PS50839"/>
    </source>
</evidence>
<dbReference type="Gene3D" id="3.30.565.10">
    <property type="entry name" value="Histidine kinase-like ATPase, C-terminal domain"/>
    <property type="match status" value="1"/>
</dbReference>
<dbReference type="PANTHER" id="PTHR43304:SF1">
    <property type="entry name" value="PAC DOMAIN-CONTAINING PROTEIN"/>
    <property type="match status" value="1"/>
</dbReference>
<dbReference type="AlphaFoldDB" id="A0A1M5J0L1"/>
<dbReference type="PROSITE" id="PS50113">
    <property type="entry name" value="PAC"/>
    <property type="match status" value="2"/>
</dbReference>
<dbReference type="PRINTS" id="PR00344">
    <property type="entry name" value="BCTRLSENSOR"/>
</dbReference>
<evidence type="ECO:0000256" key="3">
    <source>
        <dbReference type="ARBA" id="ARBA00022553"/>
    </source>
</evidence>
<evidence type="ECO:0000256" key="4">
    <source>
        <dbReference type="ARBA" id="ARBA00022679"/>
    </source>
</evidence>
<dbReference type="SMART" id="SM01079">
    <property type="entry name" value="CHASE"/>
    <property type="match status" value="1"/>
</dbReference>
<keyword evidence="6" id="KW-0472">Membrane</keyword>
<evidence type="ECO:0000256" key="1">
    <source>
        <dbReference type="ARBA" id="ARBA00000085"/>
    </source>
</evidence>
<feature type="domain" description="PAC" evidence="9">
    <location>
        <begin position="395"/>
        <end position="451"/>
    </location>
</feature>
<name>A0A1M5J0L1_9SPHI</name>
<organism evidence="11 12">
    <name type="scientific">Pedobacter caeni</name>
    <dbReference type="NCBI Taxonomy" id="288992"/>
    <lineage>
        <taxon>Bacteria</taxon>
        <taxon>Pseudomonadati</taxon>
        <taxon>Bacteroidota</taxon>
        <taxon>Sphingobacteriia</taxon>
        <taxon>Sphingobacteriales</taxon>
        <taxon>Sphingobacteriaceae</taxon>
        <taxon>Pedobacter</taxon>
    </lineage>
</organism>
<dbReference type="Gene3D" id="3.30.450.20">
    <property type="entry name" value="PAS domain"/>
    <property type="match status" value="2"/>
</dbReference>
<keyword evidence="3" id="KW-0597">Phosphoprotein</keyword>
<sequence>MIICHSHVNHFLLYLGPAWEKMNIENKLSSTTTVLFRKPKAMGILVFILLTAIILFVANQRYRLVQEDKRLEMSRILSTVKHNIDQSLKNSYTAALTLGLTINGDGVPKNFETVAAQLINSNRTLSSVQLVPDGVIKYIYPLKGNEKALGVDIFKLSKVVSLEAEKAIELRKMYFAGPIELQQGGMGIVGRMPLFFDNKFWGFSATVIKLDVFLKQAGLYDQMNNKFHFQLSKVNPVTGKEEFFLPVFPDYTTSSQETIDFPDGDWKLYVLASDAYKPHLKIIFPTIFSVLLAALTGFLVYLVFKKPAELQILVHDQASRLLENEIKFKTIFDQAAIGIMEVDSNTGTFLRINGKLCRILGYSEAELRQTTFQALTHPDDLKEDLRYFQQMRAGLIREFELLKRYYRKDGQVVWVNLMITPLWKPGTPPTSHITVVEDVTARVEAEQVAEEYQHRLESLINTIDGIVWEANPQTFDFSFISKKTEDILGYTAEEWLSSPTFWADHVHPDDRDWAIDYCVVCTRKLEQHDFEYRMMAKDGTIVWLRDIVNVIAEEGRAVLLRGIMIDITKQKQAERDLNHSFDLVTEQNKRLLNFSYIVSHNLRSHTSNIQSISTLIDTTNSDEERDEMIGLLKTVSDALNETLVNLNEVVNIQTNINIIVEPLNLSRYIEKTLNVLHDQIVLKHVVIVNKVTEDVLVNYNPAYLESILLNFIFNAIRYSDENRTPLIELSCHREDMMVLQISDNGIGMNLEKYGDELYGMYKTFNGNPDSKGVGLFISKNQIDAMGGKVSVESEVGVGTTFKIYFK</sequence>
<feature type="transmembrane region" description="Helical" evidence="6">
    <location>
        <begin position="41"/>
        <end position="59"/>
    </location>
</feature>
<feature type="domain" description="PAC" evidence="9">
    <location>
        <begin position="528"/>
        <end position="579"/>
    </location>
</feature>
<evidence type="ECO:0000259" key="7">
    <source>
        <dbReference type="PROSITE" id="PS50109"/>
    </source>
</evidence>
<dbReference type="InterPro" id="IPR036890">
    <property type="entry name" value="HATPase_C_sf"/>
</dbReference>
<dbReference type="SUPFAM" id="SSF55785">
    <property type="entry name" value="PYP-like sensor domain (PAS domain)"/>
    <property type="match status" value="2"/>
</dbReference>
<keyword evidence="6" id="KW-0812">Transmembrane</keyword>
<evidence type="ECO:0000256" key="5">
    <source>
        <dbReference type="ARBA" id="ARBA00022777"/>
    </source>
</evidence>
<evidence type="ECO:0000313" key="12">
    <source>
        <dbReference type="Proteomes" id="UP000184287"/>
    </source>
</evidence>
<dbReference type="InterPro" id="IPR035965">
    <property type="entry name" value="PAS-like_dom_sf"/>
</dbReference>
<dbReference type="CDD" id="cd00130">
    <property type="entry name" value="PAS"/>
    <property type="match status" value="2"/>
</dbReference>
<feature type="domain" description="CHASE" evidence="10">
    <location>
        <begin position="132"/>
        <end position="219"/>
    </location>
</feature>
<dbReference type="InterPro" id="IPR003594">
    <property type="entry name" value="HATPase_dom"/>
</dbReference>
<dbReference type="Pfam" id="PF13426">
    <property type="entry name" value="PAS_9"/>
    <property type="match status" value="1"/>
</dbReference>
<keyword evidence="5" id="KW-0418">Kinase</keyword>
<dbReference type="SMART" id="SM00091">
    <property type="entry name" value="PAS"/>
    <property type="match status" value="2"/>
</dbReference>
<dbReference type="PROSITE" id="PS50109">
    <property type="entry name" value="HIS_KIN"/>
    <property type="match status" value="1"/>
</dbReference>
<evidence type="ECO:0000259" key="8">
    <source>
        <dbReference type="PROSITE" id="PS50112"/>
    </source>
</evidence>
<dbReference type="SMART" id="SM00086">
    <property type="entry name" value="PAC"/>
    <property type="match status" value="2"/>
</dbReference>
<gene>
    <name evidence="11" type="ORF">SAMN04488522_105147</name>
</gene>
<keyword evidence="12" id="KW-1185">Reference proteome</keyword>
<keyword evidence="4" id="KW-0808">Transferase</keyword>
<feature type="domain" description="Histidine kinase" evidence="7">
    <location>
        <begin position="597"/>
        <end position="806"/>
    </location>
</feature>
<dbReference type="InterPro" id="IPR006189">
    <property type="entry name" value="CHASE_dom"/>
</dbReference>
<feature type="transmembrane region" description="Helical" evidence="6">
    <location>
        <begin position="282"/>
        <end position="304"/>
    </location>
</feature>
<keyword evidence="6" id="KW-1133">Transmembrane helix</keyword>
<dbReference type="EC" id="2.7.13.3" evidence="2"/>
<dbReference type="Pfam" id="PF02518">
    <property type="entry name" value="HATPase_c"/>
    <property type="match status" value="1"/>
</dbReference>
<protein>
    <recommendedName>
        <fullName evidence="2">histidine kinase</fullName>
        <ecNumber evidence="2">2.7.13.3</ecNumber>
    </recommendedName>
</protein>
<dbReference type="InterPro" id="IPR013655">
    <property type="entry name" value="PAS_fold_3"/>
</dbReference>
<dbReference type="SUPFAM" id="SSF55874">
    <property type="entry name" value="ATPase domain of HSP90 chaperone/DNA topoisomerase II/histidine kinase"/>
    <property type="match status" value="1"/>
</dbReference>
<feature type="domain" description="PAS" evidence="8">
    <location>
        <begin position="452"/>
        <end position="512"/>
    </location>
</feature>
<evidence type="ECO:0000256" key="6">
    <source>
        <dbReference type="SAM" id="Phobius"/>
    </source>
</evidence>
<reference evidence="12" key="1">
    <citation type="submission" date="2016-11" db="EMBL/GenBank/DDBJ databases">
        <authorList>
            <person name="Varghese N."/>
            <person name="Submissions S."/>
        </authorList>
    </citation>
    <scope>NUCLEOTIDE SEQUENCE [LARGE SCALE GENOMIC DNA]</scope>
    <source>
        <strain evidence="12">DSM 16990</strain>
    </source>
</reference>
<dbReference type="SMART" id="SM00387">
    <property type="entry name" value="HATPase_c"/>
    <property type="match status" value="1"/>
</dbReference>
<dbReference type="Pfam" id="PF03924">
    <property type="entry name" value="CHASE"/>
    <property type="match status" value="1"/>
</dbReference>
<dbReference type="InterPro" id="IPR001610">
    <property type="entry name" value="PAC"/>
</dbReference>
<dbReference type="InterPro" id="IPR052162">
    <property type="entry name" value="Sensor_kinase/Photoreceptor"/>
</dbReference>
<dbReference type="EMBL" id="FQUQ01000005">
    <property type="protein sequence ID" value="SHG34114.1"/>
    <property type="molecule type" value="Genomic_DNA"/>
</dbReference>
<accession>A0A1M5J0L1</accession>
<comment type="catalytic activity">
    <reaction evidence="1">
        <text>ATP + protein L-histidine = ADP + protein N-phospho-L-histidine.</text>
        <dbReference type="EC" id="2.7.13.3"/>
    </reaction>
</comment>
<evidence type="ECO:0000313" key="11">
    <source>
        <dbReference type="EMBL" id="SHG34114.1"/>
    </source>
</evidence>
<dbReference type="InterPro" id="IPR005467">
    <property type="entry name" value="His_kinase_dom"/>
</dbReference>
<feature type="domain" description="PAS" evidence="8">
    <location>
        <begin position="324"/>
        <end position="380"/>
    </location>
</feature>
<dbReference type="InterPro" id="IPR000014">
    <property type="entry name" value="PAS"/>
</dbReference>
<dbReference type="Pfam" id="PF08447">
    <property type="entry name" value="PAS_3"/>
    <property type="match status" value="1"/>
</dbReference>
<dbReference type="STRING" id="288992.SAMN04488522_105147"/>
<dbReference type="PANTHER" id="PTHR43304">
    <property type="entry name" value="PHYTOCHROME-LIKE PROTEIN CPH1"/>
    <property type="match status" value="1"/>
</dbReference>